<evidence type="ECO:0000256" key="2">
    <source>
        <dbReference type="ARBA" id="ARBA00022603"/>
    </source>
</evidence>
<sequence>MASENRRWNRLADRMAYFHTALATKFDNIYALSDGSFAKVMSLPVYLRMVMEFHDHLDAHHSIEEAYVFPVLAQKMPNFADNERHKNSHKVIHSGLDKLKDLVAGWKAEPTTFSPGTLRSCLDEFKTPLFKHLSEEVRDLSVGNSASIAPVISSFGNRFLLWATSLTRFGINFADKPRSNRTPGIRMQLFALVYCGRGSGCLSISHELFEFTLFLFGKGEAPVWNKAIETRIENWNRHNIHICPASLRFSLTDNVLPLLTTKRVFLRGVIEELLWFVRGDTNAGTLAEKDVHIWDGNGSRAFLDSRGLSHRKEGDLGPVYGFQWRHFGAQYIDAWADYKGKGVDQLAEVIRKIKDDPTDRRIIMSAWNPAGRSITYGTPTLPHVLPVLRHLADPASPNAKNGLSCIMYQRSADLGLGIPFNIASYALLTHMIARVTNTEPRELIMQLGDAHVYRDHVDALKIQLEREPRPFRRSDGPIGTSPH</sequence>
<dbReference type="GO" id="GO:0006231">
    <property type="term" value="P:dTMP biosynthetic process"/>
    <property type="evidence" value="ECO:0007669"/>
    <property type="project" value="InterPro"/>
</dbReference>
<dbReference type="AlphaFoldDB" id="A0A8H8P0D2"/>
<evidence type="ECO:0000256" key="3">
    <source>
        <dbReference type="ARBA" id="ARBA00022679"/>
    </source>
</evidence>
<dbReference type="SUPFAM" id="SSF55831">
    <property type="entry name" value="Thymidylate synthase/dCMP hydroxymethylase"/>
    <property type="match status" value="1"/>
</dbReference>
<dbReference type="NCBIfam" id="TIGR03284">
    <property type="entry name" value="thym_sym"/>
    <property type="match status" value="1"/>
</dbReference>
<dbReference type="GO" id="GO:0005739">
    <property type="term" value="C:mitochondrion"/>
    <property type="evidence" value="ECO:0007669"/>
    <property type="project" value="TreeGrafter"/>
</dbReference>
<gene>
    <name evidence="6" type="ORF">RhiXN_06640</name>
</gene>
<evidence type="ECO:0000259" key="5">
    <source>
        <dbReference type="Pfam" id="PF01814"/>
    </source>
</evidence>
<dbReference type="PANTHER" id="PTHR11548:SF2">
    <property type="entry name" value="THYMIDYLATE SYNTHASE"/>
    <property type="match status" value="1"/>
</dbReference>
<name>A0A8H8P0D2_9AGAM</name>
<dbReference type="RefSeq" id="XP_043181888.1">
    <property type="nucleotide sequence ID" value="XM_043326456.1"/>
</dbReference>
<dbReference type="EC" id="2.1.1.45" evidence="1"/>
<dbReference type="GO" id="GO:0032259">
    <property type="term" value="P:methylation"/>
    <property type="evidence" value="ECO:0007669"/>
    <property type="project" value="UniProtKB-KW"/>
</dbReference>
<proteinExistence type="predicted"/>
<evidence type="ECO:0000256" key="1">
    <source>
        <dbReference type="ARBA" id="ARBA00011947"/>
    </source>
</evidence>
<protein>
    <recommendedName>
        <fullName evidence="1">thymidylate synthase</fullName>
        <ecNumber evidence="1">2.1.1.45</ecNumber>
    </recommendedName>
</protein>
<dbReference type="InterPro" id="IPR036926">
    <property type="entry name" value="Thymidate_synth/dCMP_Mease_sf"/>
</dbReference>
<feature type="domain" description="Thymidylate synthase/dCMP hydroxymethylase" evidence="4">
    <location>
        <begin position="239"/>
        <end position="471"/>
    </location>
</feature>
<reference evidence="6" key="1">
    <citation type="submission" date="2020-05" db="EMBL/GenBank/DDBJ databases">
        <title>Evolutionary and genomic comparisons of hybrid uninucleate and nonhybrid Rhizoctonia fungi.</title>
        <authorList>
            <person name="Li C."/>
            <person name="Chen X."/>
        </authorList>
    </citation>
    <scope>NUCLEOTIDE SEQUENCE</scope>
    <source>
        <strain evidence="6">AG-1 IA</strain>
    </source>
</reference>
<accession>A0A8H8P0D2</accession>
<evidence type="ECO:0000313" key="6">
    <source>
        <dbReference type="EMBL" id="QRW21651.1"/>
    </source>
</evidence>
<dbReference type="CDD" id="cd12108">
    <property type="entry name" value="Hr-like"/>
    <property type="match status" value="1"/>
</dbReference>
<organism evidence="6 7">
    <name type="scientific">Rhizoctonia solani</name>
    <dbReference type="NCBI Taxonomy" id="456999"/>
    <lineage>
        <taxon>Eukaryota</taxon>
        <taxon>Fungi</taxon>
        <taxon>Dikarya</taxon>
        <taxon>Basidiomycota</taxon>
        <taxon>Agaricomycotina</taxon>
        <taxon>Agaricomycetes</taxon>
        <taxon>Cantharellales</taxon>
        <taxon>Ceratobasidiaceae</taxon>
        <taxon>Rhizoctonia</taxon>
    </lineage>
</organism>
<dbReference type="InterPro" id="IPR045097">
    <property type="entry name" value="Thymidate_synth/dCMP_Mease"/>
</dbReference>
<dbReference type="PANTHER" id="PTHR11548">
    <property type="entry name" value="THYMIDYLATE SYNTHASE 1"/>
    <property type="match status" value="1"/>
</dbReference>
<dbReference type="Pfam" id="PF01814">
    <property type="entry name" value="Hemerythrin"/>
    <property type="match status" value="1"/>
</dbReference>
<dbReference type="PRINTS" id="PR00108">
    <property type="entry name" value="THYMDSNTHASE"/>
</dbReference>
<feature type="domain" description="Hemerythrin-like" evidence="5">
    <location>
        <begin position="13"/>
        <end position="136"/>
    </location>
</feature>
<dbReference type="InterPro" id="IPR000398">
    <property type="entry name" value="Thymidylate_synthase"/>
</dbReference>
<evidence type="ECO:0000259" key="4">
    <source>
        <dbReference type="Pfam" id="PF00303"/>
    </source>
</evidence>
<dbReference type="GO" id="GO:0005829">
    <property type="term" value="C:cytosol"/>
    <property type="evidence" value="ECO:0007669"/>
    <property type="project" value="TreeGrafter"/>
</dbReference>
<dbReference type="GeneID" id="67028919"/>
<dbReference type="Pfam" id="PF00303">
    <property type="entry name" value="Thymidylat_synt"/>
    <property type="match status" value="1"/>
</dbReference>
<keyword evidence="3" id="KW-0808">Transferase</keyword>
<evidence type="ECO:0000313" key="7">
    <source>
        <dbReference type="Proteomes" id="UP000650533"/>
    </source>
</evidence>
<dbReference type="CDD" id="cd00351">
    <property type="entry name" value="TS_Pyrimidine_HMase"/>
    <property type="match status" value="1"/>
</dbReference>
<dbReference type="Gene3D" id="1.20.120.520">
    <property type="entry name" value="nmb1532 protein domain like"/>
    <property type="match status" value="1"/>
</dbReference>
<dbReference type="GO" id="GO:0004799">
    <property type="term" value="F:thymidylate synthase activity"/>
    <property type="evidence" value="ECO:0007669"/>
    <property type="project" value="UniProtKB-EC"/>
</dbReference>
<dbReference type="Gene3D" id="3.30.572.10">
    <property type="entry name" value="Thymidylate synthase/dCMP hydroxymethylase domain"/>
    <property type="match status" value="1"/>
</dbReference>
<dbReference type="Proteomes" id="UP000650533">
    <property type="component" value="Chromosome 7"/>
</dbReference>
<dbReference type="InterPro" id="IPR012312">
    <property type="entry name" value="Hemerythrin-like"/>
</dbReference>
<keyword evidence="2" id="KW-0489">Methyltransferase</keyword>
<dbReference type="InterPro" id="IPR023451">
    <property type="entry name" value="Thymidate_synth/dCMP_Mease_dom"/>
</dbReference>
<dbReference type="EMBL" id="CP059664">
    <property type="protein sequence ID" value="QRW21651.1"/>
    <property type="molecule type" value="Genomic_DNA"/>
</dbReference>
<dbReference type="KEGG" id="rsx:RhiXN_06640"/>